<accession>A0ABW3X4M2</accession>
<feature type="transmembrane region" description="Helical" evidence="1">
    <location>
        <begin position="194"/>
        <end position="218"/>
    </location>
</feature>
<evidence type="ECO:0000256" key="1">
    <source>
        <dbReference type="SAM" id="Phobius"/>
    </source>
</evidence>
<dbReference type="RefSeq" id="WP_238207687.1">
    <property type="nucleotide sequence ID" value="NZ_JBHTND010000043.1"/>
</dbReference>
<comment type="caution">
    <text evidence="2">The sequence shown here is derived from an EMBL/GenBank/DDBJ whole genome shotgun (WGS) entry which is preliminary data.</text>
</comment>
<keyword evidence="1" id="KW-0472">Membrane</keyword>
<keyword evidence="3" id="KW-1185">Reference proteome</keyword>
<reference evidence="3" key="1">
    <citation type="journal article" date="2019" name="Int. J. Syst. Evol. Microbiol.">
        <title>The Global Catalogue of Microorganisms (GCM) 10K type strain sequencing project: providing services to taxonomists for standard genome sequencing and annotation.</title>
        <authorList>
            <consortium name="The Broad Institute Genomics Platform"/>
            <consortium name="The Broad Institute Genome Sequencing Center for Infectious Disease"/>
            <person name="Wu L."/>
            <person name="Ma J."/>
        </authorList>
    </citation>
    <scope>NUCLEOTIDE SEQUENCE [LARGE SCALE GENOMIC DNA]</scope>
    <source>
        <strain evidence="3">CCUG 56108</strain>
    </source>
</reference>
<evidence type="ECO:0008006" key="4">
    <source>
        <dbReference type="Google" id="ProtNLM"/>
    </source>
</evidence>
<protein>
    <recommendedName>
        <fullName evidence="4">DUF5625 domain-containing protein</fullName>
    </recommendedName>
</protein>
<dbReference type="Proteomes" id="UP001597176">
    <property type="component" value="Unassembled WGS sequence"/>
</dbReference>
<evidence type="ECO:0000313" key="2">
    <source>
        <dbReference type="EMBL" id="MFD1303916.1"/>
    </source>
</evidence>
<evidence type="ECO:0000313" key="3">
    <source>
        <dbReference type="Proteomes" id="UP001597176"/>
    </source>
</evidence>
<name>A0ABW3X4M2_9HYPH</name>
<keyword evidence="1" id="KW-0812">Transmembrane</keyword>
<gene>
    <name evidence="2" type="ORF">ACFQ4G_20320</name>
</gene>
<keyword evidence="1" id="KW-1133">Transmembrane helix</keyword>
<proteinExistence type="predicted"/>
<organism evidence="2 3">
    <name type="scientific">Methylobacterium marchantiae</name>
    <dbReference type="NCBI Taxonomy" id="600331"/>
    <lineage>
        <taxon>Bacteria</taxon>
        <taxon>Pseudomonadati</taxon>
        <taxon>Pseudomonadota</taxon>
        <taxon>Alphaproteobacteria</taxon>
        <taxon>Hyphomicrobiales</taxon>
        <taxon>Methylobacteriaceae</taxon>
        <taxon>Methylobacterium</taxon>
    </lineage>
</organism>
<sequence length="223" mass="24878">MIDFFNRRRVLMSLLLVLLVWLGGFALWSVEMTDAPLDEPISLSPAGHVERTIRVRMDGPHELSFKFSIGSRPRKEAMVLVGKFSPFGKDGLRTRPSGTDVPIRWSLSDPSGRRVASGEGSTFGGDSHAEKEIWRMIAQPKGLIPGPYRFEASILRDCPEFHGLTAHLQLALPGRKISFGWRSDLLFWGSAANYYLIGPFALSLAFVLIGLELGRWLALRGNR</sequence>
<dbReference type="EMBL" id="JBHTND010000043">
    <property type="protein sequence ID" value="MFD1303916.1"/>
    <property type="molecule type" value="Genomic_DNA"/>
</dbReference>